<comment type="caution">
    <text evidence="2">The sequence shown here is derived from an EMBL/GenBank/DDBJ whole genome shotgun (WGS) entry which is preliminary data.</text>
</comment>
<keyword evidence="1" id="KW-0732">Signal</keyword>
<evidence type="ECO:0000313" key="3">
    <source>
        <dbReference type="Proteomes" id="UP000746535"/>
    </source>
</evidence>
<reference evidence="2 3" key="1">
    <citation type="submission" date="2020-03" db="EMBL/GenBank/DDBJ databases">
        <authorList>
            <person name="Wang L."/>
            <person name="He N."/>
            <person name="Li Y."/>
            <person name="Fang Y."/>
            <person name="Zhang F."/>
        </authorList>
    </citation>
    <scope>NUCLEOTIDE SEQUENCE [LARGE SCALE GENOMIC DNA]</scope>
    <source>
        <strain evidence="3">hsmgli-8</strain>
    </source>
</reference>
<protein>
    <recommendedName>
        <fullName evidence="4">Lipoprotein</fullName>
    </recommendedName>
</protein>
<sequence>MPRYLVLLAALLLGACTTTPVPPQDPTKAWVEMFTRTGKLVMADKLDGKRLDDGRYYQVAPGSHELQVRFDYDVAVPMLPFAQPSERICYIRLQYDSFQAGERYRLEARHLGLQTFAFLYNAQGEKVATERQVNCLF</sequence>
<accession>A0ABX0YKZ3</accession>
<keyword evidence="3" id="KW-1185">Reference proteome</keyword>
<dbReference type="PROSITE" id="PS51257">
    <property type="entry name" value="PROKAR_LIPOPROTEIN"/>
    <property type="match status" value="1"/>
</dbReference>
<proteinExistence type="predicted"/>
<dbReference type="RefSeq" id="WP_168085539.1">
    <property type="nucleotide sequence ID" value="NZ_JAAVJI010000014.1"/>
</dbReference>
<gene>
    <name evidence="2" type="ORF">HBH25_19145</name>
</gene>
<feature type="signal peptide" evidence="1">
    <location>
        <begin position="1"/>
        <end position="23"/>
    </location>
</feature>
<dbReference type="EMBL" id="JAAVJI010000014">
    <property type="protein sequence ID" value="NJP02964.1"/>
    <property type="molecule type" value="Genomic_DNA"/>
</dbReference>
<name>A0ABX0YKZ3_9PSED</name>
<evidence type="ECO:0000313" key="2">
    <source>
        <dbReference type="EMBL" id="NJP02964.1"/>
    </source>
</evidence>
<feature type="chain" id="PRO_5046364330" description="Lipoprotein" evidence="1">
    <location>
        <begin position="24"/>
        <end position="137"/>
    </location>
</feature>
<evidence type="ECO:0000256" key="1">
    <source>
        <dbReference type="SAM" id="SignalP"/>
    </source>
</evidence>
<organism evidence="2 3">
    <name type="scientific">Pseudomonas quercus</name>
    <dbReference type="NCBI Taxonomy" id="2722792"/>
    <lineage>
        <taxon>Bacteria</taxon>
        <taxon>Pseudomonadati</taxon>
        <taxon>Pseudomonadota</taxon>
        <taxon>Gammaproteobacteria</taxon>
        <taxon>Pseudomonadales</taxon>
        <taxon>Pseudomonadaceae</taxon>
        <taxon>Pseudomonas</taxon>
    </lineage>
</organism>
<dbReference type="Proteomes" id="UP000746535">
    <property type="component" value="Unassembled WGS sequence"/>
</dbReference>
<evidence type="ECO:0008006" key="4">
    <source>
        <dbReference type="Google" id="ProtNLM"/>
    </source>
</evidence>